<feature type="region of interest" description="Disordered" evidence="6">
    <location>
        <begin position="4257"/>
        <end position="4286"/>
    </location>
</feature>
<dbReference type="PANTHER" id="PTHR33463">
    <property type="entry name" value="NB-ARC DOMAIN-CONTAINING PROTEIN-RELATED"/>
    <property type="match status" value="1"/>
</dbReference>
<dbReference type="InterPro" id="IPR042197">
    <property type="entry name" value="Apaf_helical"/>
</dbReference>
<feature type="domain" description="Disease resistance protein At4g27190-like leucine-rich repeats" evidence="8">
    <location>
        <begin position="3138"/>
        <end position="3241"/>
    </location>
</feature>
<evidence type="ECO:0000313" key="10">
    <source>
        <dbReference type="EMBL" id="RYR24624.1"/>
    </source>
</evidence>
<dbReference type="Gene3D" id="3.40.50.300">
    <property type="entry name" value="P-loop containing nucleotide triphosphate hydrolases"/>
    <property type="match status" value="1"/>
</dbReference>
<sequence>MAAFIPIPDFLQQRLIDAAIDFVKNQCDYVWDYETRFEELSNAAETLKKDKTWVQDKAEEEEGRYGRAIYDYVHKWLAQVEDVVAEYDKFQREHERNDGYPLAIPNVQKRHHRSKIAEEMKVKVEEVKKDKPDGISHWQGPLSMGFALPSVDYEELQSRVETMHEITKALEDSSATMIGIHGLAGMGKTTLVIEAANRVQNRESKLFDVVIMANVGKILDIRKTQGQIADMLGITLQEESEYARAIRIKEKLKKEKNALIILDDVYAKVDLDMLGIPSQSADDKQKNLLLKEGKSFGNVDQTKAETNQTDGPSFMKQNTLSEDAKTEDTSIGSSKLKAEENYKGCKVLLISEVKQVLSQMDVKPNYMFLVNTINVDDAKKLFMKKVRIDYKNSELEYLAAEIAKKCYGLPMSIVTTAKALKNQNHLVWRETLKTLERQKLTGTPEYSTKLSYQLLENEELKFTFLLCACMGQDALVSDFVRLCIGIGFLEGIYTVREARDKVQILLMKLKESGLLSNSYSISRFAMQNLVRDAALLTASEEKQIFMLTKCKLDEWPDEDKLEKYTAIFLRQCDVNTAEFPGNIRCPKLKVFHFDNNHHHFKIPGNFFQEMKELRVLILIGVDISELSSSIKCLRKLRKLCLEQCINLDDQLCINIGELKNLRILSFSGSDIKSLPVALMQLSKLQILDISNCSKLEVIPPGLISNLTSLEELYMSNISTEWESHDNASLSELGNLNLSNIDLQIPSVDRLPKDLFFNNLHSYKIVIGSSNRHLEPELNVPEKYELLRYLAIREKDGAFDIHSQKGIKMLFERVENLLLEELNGVQDIFFELNLNGFPFLKQLSIVSNSSILSLINPKERKHPEKAFPKLESLYLYKLKNMVQICSCKSLSESSFCKLKAVKVKLCDGLKNVFFASMAKLLVALETIEVSECNSLEGVFFAEAEDADTSKPLEFQMLRSLTLQSLPKFLGFYLTSSSAVEEKVLFNEKVKFSKLEKIELLSIQIHQIWIGQKPPFAELVHLEVKGCGNLEFLLSLSMARNMVKLQSLSVTECHKMKLIFSKEQGSTDVKKKERIFPNLKNIKVSNMKSLSEICDFEFPVNSFVKLETAVIDKCDKLNHVFTHDMVGIFEHLCSLRVTNCKSIKAIFNLDGRSKLSGTSRYAIIKLQDVHLQALPKLEHLFNRKKDHPEGNFGLKNLQKIWVQECGKLENIFSVPIAKTSENLEYLVVSDCSQLREIVADEEVANNPSDLLIKFTKLATIKFLRLPKLKRFCRRDYDLELPALNDLSIELCDKLEPHFKRDTTDAQRKPIYFFEEALNELKSLQIGSWHAKLLSNYDSRMDKLEELHLSGLKNTNILYVFLHNNPNLISLWLSDCSFQQLVPLERLPNIERLGVVPKLKSLNLIDLPNLKEIGFERDAILQMITLAPSSVFLAHLTKLEVVGCKGLKYLMSPSMARALSQLNTMKVINCESLMEIVSDEGQQQKEDGVIVAFKQLTTLELVALKNLQSFCSFNKCSFQFPSLEKFVVNVCPKLENFTQGISNMPMLQKVYVAHEKEQMRWHWKGNLQDTMQYIFKHKKFYECMDELRVTDKHDYRTISKISEGLQEDWFNNLKTLKLLQCCGSKPYAIPSNVLLSLKILEELEVEKCSKIISIFEVDNSKIKETSFQLKKLTLKSLTKVTHVWQHNKQGILGFQNLQQVRIFMCNKLKTVFPVALARNLKKLEKLNVLVCTNLLEIVRKEEEAIEITENFLFPCLTQLLLGMLSRLTHFCSGKFTVVCPELNELRVLGCSDELELFQSHQQRLQDQSSTSIISRQPVFTNKEAISNVKTLYLNQNQILALSSWLAQSVNQGLQYLIELGVVNFAEVKNNDDGENSALLLEILDKTPNLERFEIRNHHFKSINIPEEAGKRMLGLKELSLLSLSELNTISGVEYLLNLQLLKVSGCPKLTTLGQTCSNLKELDISICHRLDAILKLPSLIWVNIEDCPAMKSFSQQGAVHVEERSRAIQISYDSSNDDFFFHDDLNVAVAMKFLQQEHLVLGDDHPELEVLWLGKMHMPEGYYSGFNLKRLVVEGCEFLTSAILSSHLLPFLNNLEELEVRGCNSVEAIFEVKDTSNMIVIPLKTMILENLPSLRHVWNKDPEGKLSLPDMEKVTVDKCTRIKFLLPESVAKGNIQRLEVKNCAELVEIVTGNEVAKEEDANKQVNIFPKLSCLNLCNLPNLSYIWKIGNKDLKGSLSLPNLKEVTVIECESIKNLLPTSVAMGSIQKLDVRNCVELVEIVAKDEAATKKTNKELTMFSMLMSLTLRNLPNLTHIYVGKKILNWPELRELDIYHCKLLKNFAPDSNHSAGKVVSPGLEQLSLDKEGVMMIEQGLSNLDLQNIRCLTLQGFNDIDESDAFPFEFFSKVPLPRIEMLAVADSAFKEIFSSKLPDTENYAKILSQLKKLELRNLQKLESTGLDLLHTWVASSNLTWLKVECCASFKCLFTSSTAKCLVQLQHLHVSNCEALESVIVAYQPDDDEVITFEGLKELSLSKLPKLESFYNGKSTLNFAGRAQVSISQCKSMKTFSHGDVKAPDSWIVEIDGVRFSEDNPNAIEKKEKDIFLFLFLFCLCCVLCMNKFSVLLCRKKCRTPFKWNSSKCEVIPPGLISNLTSLEELYMSNISTEWESHDNASLSELENLNLSNIDLQIPSVKFSKLEKIELSSIQIHQLWIGQKPPFAELVHLEVKGCGNLEFLLSLSMARNMVKLQSLSITECDKMKLIFSKDKGSTDVKKKETIFPNLKNIKVSNMKSLSEICDFEFPVDSFVKLETAVINECGKLNHVFTHDMVGIFEHLSSLRVTNCKSIKAIFNLDGKNKLAGTSRYATIKLQDVHLQTLPKLEHLFNWKKDRPEGNFNLKNLQKIWVQECGRLENIFSFHVAKTIEDNLEYLVVSDCSQLREIVAEEEDANNPSNTIEFTKLATVKFLRLPKFKRFCRRDYELKLPALNDLSIEICDKLEPHFKRDTTDAQRKPMYFFEELKSLQIGSQHAKLLSNYDSRMDKLEELHFSQLDSTDVLYAFLHSNPNLMSLWLNRCYFQKLVPLERPPNIERLGVVPKLKGLNLMDLPYLEGIGFERDAILQMIESLTLKDCPRLETLAPSSVCLSHLTKLEVVGCKGLKYLISPSTARRLGQLNTMKIINCQSLVEIVSCDRENLGEVDLIFEQLTTLELVALDSLQSFCSFKSCSFHFPILEKFVMNVCPKLENFSQGVSNTPILQKVYLDDDKEKMRWYWKENLQDTIQYIFKHNDFFECMEELSVIEHLDYLEPFWESNKSLQEDLFDNLKTLKLQRCDFKSYAIPSNVLLSLKILEELEVDQCSTIQTIFEMDNTKIKETSFQLKKLTLTGLQNVTHVWQHEKQGILGFQNLQQVTILGCGELKAVFPLSLARNLKKLEELAVAQCEGLLEIVRKEEEAMERTENFEFPNLTTLALCLLPRFSYFYSGNFTLECPDLNELQVFGCSDELELLHSHQQQLLENPSRRQPLFTNKDAIFKVEKLMLNKNHTLELSSWLGQSMNQGLPCLNELNLVDFDEEKNNDVRENSTTPLEILDKTPNLEIIEIYGNHCKTINIPEAAKRILDLKELKLWSLSELNSISGLEYLLKLRLLQVYECPKLTTLGQSCSNLKELHIEGCHGLQCLFTSSSAKMLIQLQELKVLYCDSLKEIVGKEQQSDETATVSAVEFKRLERISLLSLERLECFYSENGMLKLPSLISVEIEQCPRMKIFSQTAIHVEPSRPIQVSYTSSNDDLLFCDDLNVAVAWKSLQQEYHLILRNHPELKDLWLGKMHFPEVSYSSFDYLKLLEVEGCEFLTTAIPSHLFPLLGGLNTLKVRECNSVETIFEVKDTPNMIVIPLFTMTLEKLPTLRHVWNKDPEGKLSHPDIMKIIVDECKSIRFLLPESVAKGDIERLEVKNCAELVEIVTGDELGVNKQVSMNMFPNLSSLTLWNLPNLNFLYHGRQEREFSSSNALLPWHLLPCLHKLEELVVGKCGSFETIFDVEDAPKNDENANMITVIPLKKLTLEHLPALRKVWNKDPKGSVSLPCLEEVVVIDCKSIKNLLPISVSMGSIQKLDVRNCEELVEIVANNEAATEETNKELSMFPTLTSLTLQDLPDLTHIYAGMQILNWPELRELDVYHCKLLKKFAPDSIASAGKQNKRTEREGREEEGREVAPVGVTATVAAVVSSRGRPEPRDRESRARRRRHRRRRHRRGLHHCRLWRFANRGKTRRSTQSRHGKGRRRQAQPPSRPFVPPFRAARSVAGRETECAWREKWSQGGSAAVRTPLLLLLLRPPRLCHQETPRRDVRCVVPVAVWMYLNQVVVAYPDFWDYRQLHFVATPVQILRSFVLFYFNPPYLEFDILGLVSSDVTPHLERLSLDMEGVKMLEKVLLHLDNQNIKYLKLQGFDDIDESDAFPLEFFSKVPLPNIEMLAVVDSAFKEIFPSKLPDTENYAKILSRLKKLELRNLHKLESTGLELLTWVASSNLAWLEVECCASLKLLFTSSTAKYLVQLQHLYISNCEALQSVIVAYQLHDDDDVITFQELKELSLSKLPKLENFYTGKSTLNFPVLKDVMVTECNRMEHLFTFSTAKSLKLLNKMEISKCESLKSIVVATEEVDKPRENLAFPNLEKLSLSQLPKLESFFAGNSTLKIQKNWVEVWISECSSMKTFSQGDVELPNHQNLRRVYIDGVRFSEDNLNAIVSQKFENRSKEAALMNVRCVCGF</sequence>
<dbReference type="InterPro" id="IPR006553">
    <property type="entry name" value="Leu-rich_rpt_Cys-con_subtyp"/>
</dbReference>
<dbReference type="SUPFAM" id="SSF52058">
    <property type="entry name" value="L domain-like"/>
    <property type="match status" value="7"/>
</dbReference>
<accession>A0A445ADX1</accession>
<evidence type="ECO:0000259" key="9">
    <source>
        <dbReference type="Pfam" id="PF23598"/>
    </source>
</evidence>
<dbReference type="SMART" id="SM00367">
    <property type="entry name" value="LRR_CC"/>
    <property type="match status" value="6"/>
</dbReference>
<protein>
    <recommendedName>
        <fullName evidence="12">AAA+ ATPase domain-containing protein</fullName>
    </recommendedName>
</protein>
<dbReference type="InterPro" id="IPR055414">
    <property type="entry name" value="LRR_R13L4/SHOC2-like"/>
</dbReference>
<dbReference type="PRINTS" id="PR00364">
    <property type="entry name" value="DISEASERSIST"/>
</dbReference>
<keyword evidence="3" id="KW-0547">Nucleotide-binding</keyword>
<feature type="compositionally biased region" description="Polar residues" evidence="6">
    <location>
        <begin position="300"/>
        <end position="321"/>
    </location>
</feature>
<dbReference type="Gene3D" id="3.80.10.10">
    <property type="entry name" value="Ribonuclease Inhibitor"/>
    <property type="match status" value="13"/>
</dbReference>
<feature type="compositionally biased region" description="Basic residues" evidence="6">
    <location>
        <begin position="4257"/>
        <end position="4275"/>
    </location>
</feature>
<evidence type="ECO:0000256" key="2">
    <source>
        <dbReference type="ARBA" id="ARBA00022737"/>
    </source>
</evidence>
<dbReference type="EMBL" id="SDMP01000012">
    <property type="protein sequence ID" value="RYR24624.1"/>
    <property type="molecule type" value="Genomic_DNA"/>
</dbReference>
<evidence type="ECO:0000256" key="6">
    <source>
        <dbReference type="SAM" id="MobiDB-lite"/>
    </source>
</evidence>
<evidence type="ECO:0000256" key="4">
    <source>
        <dbReference type="ARBA" id="ARBA00022821"/>
    </source>
</evidence>
<feature type="domain" description="Disease resistance protein At4g27190-like leucine-rich repeats" evidence="8">
    <location>
        <begin position="2171"/>
        <end position="2259"/>
    </location>
</feature>
<keyword evidence="4" id="KW-0611">Plant defense</keyword>
<gene>
    <name evidence="10" type="ORF">Ahy_B02g058141</name>
</gene>
<feature type="domain" description="Disease resistance protein At4g27190-like leucine-rich repeats" evidence="8">
    <location>
        <begin position="3299"/>
        <end position="3437"/>
    </location>
</feature>
<dbReference type="GO" id="GO:0043531">
    <property type="term" value="F:ADP binding"/>
    <property type="evidence" value="ECO:0007669"/>
    <property type="project" value="InterPro"/>
</dbReference>
<dbReference type="Gene3D" id="1.10.8.430">
    <property type="entry name" value="Helical domain of apoptotic protease-activating factors"/>
    <property type="match status" value="1"/>
</dbReference>
<evidence type="ECO:0000256" key="3">
    <source>
        <dbReference type="ARBA" id="ARBA00022741"/>
    </source>
</evidence>
<dbReference type="InterPro" id="IPR057135">
    <property type="entry name" value="At4g27190-like_LRR"/>
</dbReference>
<dbReference type="SUPFAM" id="SSF52540">
    <property type="entry name" value="P-loop containing nucleoside triphosphate hydrolases"/>
    <property type="match status" value="1"/>
</dbReference>
<keyword evidence="11" id="KW-1185">Reference proteome</keyword>
<proteinExistence type="inferred from homology"/>
<feature type="compositionally biased region" description="Basic and acidic residues" evidence="6">
    <location>
        <begin position="4221"/>
        <end position="4230"/>
    </location>
</feature>
<dbReference type="Pfam" id="PF23598">
    <property type="entry name" value="LRR_14"/>
    <property type="match status" value="1"/>
</dbReference>
<feature type="region of interest" description="Disordered" evidence="6">
    <location>
        <begin position="4183"/>
        <end position="4243"/>
    </location>
</feature>
<dbReference type="Proteomes" id="UP000289738">
    <property type="component" value="Chromosome B02"/>
</dbReference>
<name>A0A445ADX1_ARAHY</name>
<evidence type="ECO:0000259" key="7">
    <source>
        <dbReference type="Pfam" id="PF00931"/>
    </source>
</evidence>
<evidence type="ECO:0000259" key="8">
    <source>
        <dbReference type="Pfam" id="PF23247"/>
    </source>
</evidence>
<dbReference type="InterPro" id="IPR027417">
    <property type="entry name" value="P-loop_NTPase"/>
</dbReference>
<feature type="region of interest" description="Disordered" evidence="6">
    <location>
        <begin position="300"/>
        <end position="333"/>
    </location>
</feature>
<dbReference type="InterPro" id="IPR032675">
    <property type="entry name" value="LRR_dom_sf"/>
</dbReference>
<feature type="domain" description="Disease resistance protein At4g27190-like leucine-rich repeats" evidence="8">
    <location>
        <begin position="1583"/>
        <end position="1728"/>
    </location>
</feature>
<feature type="domain" description="Disease resistance protein At4g27190-like leucine-rich repeats" evidence="8">
    <location>
        <begin position="3803"/>
        <end position="3949"/>
    </location>
</feature>
<dbReference type="InterPro" id="IPR002182">
    <property type="entry name" value="NB-ARC"/>
</dbReference>
<feature type="domain" description="Disease resistance R13L4/SHOC-2-like LRR" evidence="9">
    <location>
        <begin position="608"/>
        <end position="935"/>
    </location>
</feature>
<dbReference type="Pfam" id="PF23247">
    <property type="entry name" value="LRR_RPS2"/>
    <property type="match status" value="15"/>
</dbReference>
<feature type="domain" description="Disease resistance protein At4g27190-like leucine-rich repeats" evidence="8">
    <location>
        <begin position="1089"/>
        <end position="1229"/>
    </location>
</feature>
<feature type="domain" description="Disease resistance protein At4g27190-like leucine-rich repeats" evidence="8">
    <location>
        <begin position="2035"/>
        <end position="2170"/>
    </location>
</feature>
<reference evidence="10 11" key="1">
    <citation type="submission" date="2019-01" db="EMBL/GenBank/DDBJ databases">
        <title>Sequencing of cultivated peanut Arachis hypogaea provides insights into genome evolution and oil improvement.</title>
        <authorList>
            <person name="Chen X."/>
        </authorList>
    </citation>
    <scope>NUCLEOTIDE SEQUENCE [LARGE SCALE GENOMIC DNA]</scope>
    <source>
        <strain evidence="11">cv. Fuhuasheng</strain>
        <tissue evidence="10">Leaves</tissue>
    </source>
</reference>
<dbReference type="GO" id="GO:0006952">
    <property type="term" value="P:defense response"/>
    <property type="evidence" value="ECO:0007669"/>
    <property type="project" value="UniProtKB-KW"/>
</dbReference>
<dbReference type="Pfam" id="PF00931">
    <property type="entry name" value="NB-ARC"/>
    <property type="match status" value="1"/>
</dbReference>
<comment type="caution">
    <text evidence="10">The sequence shown here is derived from an EMBL/GenBank/DDBJ whole genome shotgun (WGS) entry which is preliminary data.</text>
</comment>
<feature type="domain" description="NB-ARC" evidence="7">
    <location>
        <begin position="162"/>
        <end position="289"/>
    </location>
</feature>
<feature type="domain" description="Disease resistance protein At4g27190-like leucine-rich repeats" evidence="8">
    <location>
        <begin position="2790"/>
        <end position="2920"/>
    </location>
</feature>
<feature type="domain" description="Disease resistance protein At4g27190-like leucine-rich repeats" evidence="8">
    <location>
        <begin position="2261"/>
        <end position="2340"/>
    </location>
</feature>
<evidence type="ECO:0008006" key="12">
    <source>
        <dbReference type="Google" id="ProtNLM"/>
    </source>
</evidence>
<feature type="domain" description="Disease resistance protein At4g27190-like leucine-rich repeats" evidence="8">
    <location>
        <begin position="2356"/>
        <end position="2503"/>
    </location>
</feature>
<keyword evidence="5" id="KW-0067">ATP-binding</keyword>
<evidence type="ECO:0000313" key="11">
    <source>
        <dbReference type="Proteomes" id="UP000289738"/>
    </source>
</evidence>
<feature type="domain" description="Disease resistance protein At4g27190-like leucine-rich repeats" evidence="8">
    <location>
        <begin position="1427"/>
        <end position="1533"/>
    </location>
</feature>
<feature type="compositionally biased region" description="Basic residues" evidence="6">
    <location>
        <begin position="4231"/>
        <end position="4243"/>
    </location>
</feature>
<dbReference type="GO" id="GO:0005524">
    <property type="term" value="F:ATP binding"/>
    <property type="evidence" value="ECO:0007669"/>
    <property type="project" value="UniProtKB-KW"/>
</dbReference>
<feature type="compositionally biased region" description="Low complexity" evidence="6">
    <location>
        <begin position="4204"/>
        <end position="4220"/>
    </location>
</feature>
<evidence type="ECO:0000256" key="5">
    <source>
        <dbReference type="ARBA" id="ARBA00022840"/>
    </source>
</evidence>
<feature type="domain" description="Disease resistance protein At4g27190-like leucine-rich repeats" evidence="8">
    <location>
        <begin position="4000"/>
        <end position="4098"/>
    </location>
</feature>
<feature type="compositionally biased region" description="Basic and acidic residues" evidence="6">
    <location>
        <begin position="4190"/>
        <end position="4203"/>
    </location>
</feature>
<feature type="domain" description="Disease resistance protein At4g27190-like leucine-rich repeats" evidence="8">
    <location>
        <begin position="3654"/>
        <end position="3758"/>
    </location>
</feature>
<dbReference type="PANTHER" id="PTHR33463:SF196">
    <property type="entry name" value="NB-ARC DOMAIN DISEASE RESISTANCE PROTEIN"/>
    <property type="match status" value="1"/>
</dbReference>
<feature type="domain" description="Disease resistance protein At4g27190-like leucine-rich repeats" evidence="8">
    <location>
        <begin position="4516"/>
        <end position="4637"/>
    </location>
</feature>
<organism evidence="10 11">
    <name type="scientific">Arachis hypogaea</name>
    <name type="common">Peanut</name>
    <dbReference type="NCBI Taxonomy" id="3818"/>
    <lineage>
        <taxon>Eukaryota</taxon>
        <taxon>Viridiplantae</taxon>
        <taxon>Streptophyta</taxon>
        <taxon>Embryophyta</taxon>
        <taxon>Tracheophyta</taxon>
        <taxon>Spermatophyta</taxon>
        <taxon>Magnoliopsida</taxon>
        <taxon>eudicotyledons</taxon>
        <taxon>Gunneridae</taxon>
        <taxon>Pentapetalae</taxon>
        <taxon>rosids</taxon>
        <taxon>fabids</taxon>
        <taxon>Fabales</taxon>
        <taxon>Fabaceae</taxon>
        <taxon>Papilionoideae</taxon>
        <taxon>50 kb inversion clade</taxon>
        <taxon>dalbergioids sensu lato</taxon>
        <taxon>Dalbergieae</taxon>
        <taxon>Pterocarpus clade</taxon>
        <taxon>Arachis</taxon>
    </lineage>
</organism>
<keyword evidence="2" id="KW-0677">Repeat</keyword>
<comment type="similarity">
    <text evidence="1">Belongs to the disease resistance NB-LRR family.</text>
</comment>
<evidence type="ECO:0000256" key="1">
    <source>
        <dbReference type="ARBA" id="ARBA00008894"/>
    </source>
</evidence>
<feature type="domain" description="Disease resistance protein At4g27190-like leucine-rich repeats" evidence="8">
    <location>
        <begin position="4100"/>
        <end position="4184"/>
    </location>
</feature>
<dbReference type="SUPFAM" id="SSF52047">
    <property type="entry name" value="RNI-like"/>
    <property type="match status" value="5"/>
</dbReference>
<dbReference type="InterPro" id="IPR050905">
    <property type="entry name" value="Plant_NBS-LRR"/>
</dbReference>